<evidence type="ECO:0000313" key="1">
    <source>
        <dbReference type="EMBL" id="HIH21161.1"/>
    </source>
</evidence>
<dbReference type="SUPFAM" id="SSF50118">
    <property type="entry name" value="Cell growth inhibitor/plasmid maintenance toxic component"/>
    <property type="match status" value="1"/>
</dbReference>
<dbReference type="Pfam" id="PF02452">
    <property type="entry name" value="PemK_toxin"/>
    <property type="match status" value="1"/>
</dbReference>
<dbReference type="Gene3D" id="2.30.30.110">
    <property type="match status" value="1"/>
</dbReference>
<sequence>MNSLSFKQGDIVVATLLFSEQIGAKKRPALVISNSSYNAVSEDLILLKITSNLKKTGYDVILAGKDVLDGKLKAESLIMVDNPVTTYKQLIERKVGRITEQKLNEVKQKIKQFYAL</sequence>
<name>A0A7J4JTP1_9ARCH</name>
<gene>
    <name evidence="1" type="ORF">HA222_00665</name>
</gene>
<protein>
    <submittedName>
        <fullName evidence="1">Type II toxin-antitoxin system PemK/MazF family toxin</fullName>
    </submittedName>
</protein>
<dbReference type="InterPro" id="IPR003477">
    <property type="entry name" value="PemK-like"/>
</dbReference>
<dbReference type="GO" id="GO:0004521">
    <property type="term" value="F:RNA endonuclease activity"/>
    <property type="evidence" value="ECO:0007669"/>
    <property type="project" value="TreeGrafter"/>
</dbReference>
<dbReference type="InterPro" id="IPR011067">
    <property type="entry name" value="Plasmid_toxin/cell-grow_inhib"/>
</dbReference>
<evidence type="ECO:0000313" key="2">
    <source>
        <dbReference type="Proteomes" id="UP000590964"/>
    </source>
</evidence>
<dbReference type="GO" id="GO:0016075">
    <property type="term" value="P:rRNA catabolic process"/>
    <property type="evidence" value="ECO:0007669"/>
    <property type="project" value="TreeGrafter"/>
</dbReference>
<accession>A0A7J4JTP1</accession>
<proteinExistence type="predicted"/>
<dbReference type="Proteomes" id="UP000590964">
    <property type="component" value="Unassembled WGS sequence"/>
</dbReference>
<dbReference type="AlphaFoldDB" id="A0A7J4JTP1"/>
<dbReference type="EMBL" id="DUFW01000008">
    <property type="protein sequence ID" value="HIH21161.1"/>
    <property type="molecule type" value="Genomic_DNA"/>
</dbReference>
<reference evidence="2" key="1">
    <citation type="journal article" date="2020" name="bioRxiv">
        <title>A rank-normalized archaeal taxonomy based on genome phylogeny resolves widespread incomplete and uneven classifications.</title>
        <authorList>
            <person name="Rinke C."/>
            <person name="Chuvochina M."/>
            <person name="Mussig A.J."/>
            <person name="Chaumeil P.-A."/>
            <person name="Waite D.W."/>
            <person name="Whitman W.B."/>
            <person name="Parks D.H."/>
            <person name="Hugenholtz P."/>
        </authorList>
    </citation>
    <scope>NUCLEOTIDE SEQUENCE [LARGE SCALE GENOMIC DNA]</scope>
</reference>
<organism evidence="1 2">
    <name type="scientific">Candidatus Iainarchaeum sp</name>
    <dbReference type="NCBI Taxonomy" id="3101447"/>
    <lineage>
        <taxon>Archaea</taxon>
        <taxon>Candidatus Iainarchaeota</taxon>
        <taxon>Candidatus Iainarchaeia</taxon>
        <taxon>Candidatus Iainarchaeales</taxon>
        <taxon>Candidatus Iainarchaeaceae</taxon>
        <taxon>Candidatus Iainarchaeum</taxon>
    </lineage>
</organism>
<dbReference type="GO" id="GO:0006402">
    <property type="term" value="P:mRNA catabolic process"/>
    <property type="evidence" value="ECO:0007669"/>
    <property type="project" value="TreeGrafter"/>
</dbReference>
<dbReference type="GO" id="GO:0003677">
    <property type="term" value="F:DNA binding"/>
    <property type="evidence" value="ECO:0007669"/>
    <property type="project" value="InterPro"/>
</dbReference>
<dbReference type="PANTHER" id="PTHR33988">
    <property type="entry name" value="ENDORIBONUCLEASE MAZF-RELATED"/>
    <property type="match status" value="1"/>
</dbReference>
<comment type="caution">
    <text evidence="1">The sequence shown here is derived from an EMBL/GenBank/DDBJ whole genome shotgun (WGS) entry which is preliminary data.</text>
</comment>